<keyword evidence="2" id="KW-1185">Reference proteome</keyword>
<dbReference type="EMBL" id="SRLO01001095">
    <property type="protein sequence ID" value="TNN41592.1"/>
    <property type="molecule type" value="Genomic_DNA"/>
</dbReference>
<sequence>MAEHWDTLLCEFLWGGRKEALVVNGKLIDETVQSVFDVRDPRSKRLHRRVQLLLLPLLRETRETRATGEHKHENYKSRLHKTWIETNGMLIPALSLRANCQHCESVVLTNVQASACVYSADLVKTPEAKPNVELLALASTSSSVSKGSTDMTGPKISSFTQVMSSLQSSASGGGNRQDCTRCTPGPNISVISGGFHSPSANSAVQTEMNTMRIVSANMVTGLVHIV</sequence>
<name>A0A4Z2FMR9_9TELE</name>
<protein>
    <submittedName>
        <fullName evidence="1">Uncharacterized protein</fullName>
    </submittedName>
</protein>
<reference evidence="1 2" key="1">
    <citation type="submission" date="2019-03" db="EMBL/GenBank/DDBJ databases">
        <title>First draft genome of Liparis tanakae, snailfish: a comprehensive survey of snailfish specific genes.</title>
        <authorList>
            <person name="Kim W."/>
            <person name="Song I."/>
            <person name="Jeong J.-H."/>
            <person name="Kim D."/>
            <person name="Kim S."/>
            <person name="Ryu S."/>
            <person name="Song J.Y."/>
            <person name="Lee S.K."/>
        </authorList>
    </citation>
    <scope>NUCLEOTIDE SEQUENCE [LARGE SCALE GENOMIC DNA]</scope>
    <source>
        <tissue evidence="1">Muscle</tissue>
    </source>
</reference>
<gene>
    <name evidence="1" type="ORF">EYF80_048235</name>
</gene>
<evidence type="ECO:0000313" key="2">
    <source>
        <dbReference type="Proteomes" id="UP000314294"/>
    </source>
</evidence>
<accession>A0A4Z2FMR9</accession>
<comment type="caution">
    <text evidence="1">The sequence shown here is derived from an EMBL/GenBank/DDBJ whole genome shotgun (WGS) entry which is preliminary data.</text>
</comment>
<dbReference type="AlphaFoldDB" id="A0A4Z2FMR9"/>
<dbReference type="Proteomes" id="UP000314294">
    <property type="component" value="Unassembled WGS sequence"/>
</dbReference>
<organism evidence="1 2">
    <name type="scientific">Liparis tanakae</name>
    <name type="common">Tanaka's snailfish</name>
    <dbReference type="NCBI Taxonomy" id="230148"/>
    <lineage>
        <taxon>Eukaryota</taxon>
        <taxon>Metazoa</taxon>
        <taxon>Chordata</taxon>
        <taxon>Craniata</taxon>
        <taxon>Vertebrata</taxon>
        <taxon>Euteleostomi</taxon>
        <taxon>Actinopterygii</taxon>
        <taxon>Neopterygii</taxon>
        <taxon>Teleostei</taxon>
        <taxon>Neoteleostei</taxon>
        <taxon>Acanthomorphata</taxon>
        <taxon>Eupercaria</taxon>
        <taxon>Perciformes</taxon>
        <taxon>Cottioidei</taxon>
        <taxon>Cottales</taxon>
        <taxon>Liparidae</taxon>
        <taxon>Liparis</taxon>
    </lineage>
</organism>
<proteinExistence type="predicted"/>
<evidence type="ECO:0000313" key="1">
    <source>
        <dbReference type="EMBL" id="TNN41592.1"/>
    </source>
</evidence>